<accession>A0AAV4NIW5</accession>
<comment type="caution">
    <text evidence="1">The sequence shown here is derived from an EMBL/GenBank/DDBJ whole genome shotgun (WGS) entry which is preliminary data.</text>
</comment>
<dbReference type="AlphaFoldDB" id="A0AAV4NIW5"/>
<evidence type="ECO:0000313" key="2">
    <source>
        <dbReference type="EMBL" id="GIY46038.1"/>
    </source>
</evidence>
<name>A0AAV4NIW5_9ARAC</name>
<dbReference type="EMBL" id="BPLQ01001709">
    <property type="protein sequence ID" value="GIX84274.1"/>
    <property type="molecule type" value="Genomic_DNA"/>
</dbReference>
<proteinExistence type="predicted"/>
<protein>
    <submittedName>
        <fullName evidence="1">Uncharacterized protein</fullName>
    </submittedName>
</protein>
<organism evidence="1 3">
    <name type="scientific">Caerostris darwini</name>
    <dbReference type="NCBI Taxonomy" id="1538125"/>
    <lineage>
        <taxon>Eukaryota</taxon>
        <taxon>Metazoa</taxon>
        <taxon>Ecdysozoa</taxon>
        <taxon>Arthropoda</taxon>
        <taxon>Chelicerata</taxon>
        <taxon>Arachnida</taxon>
        <taxon>Araneae</taxon>
        <taxon>Araneomorphae</taxon>
        <taxon>Entelegynae</taxon>
        <taxon>Araneoidea</taxon>
        <taxon>Araneidae</taxon>
        <taxon>Caerostris</taxon>
    </lineage>
</organism>
<dbReference type="EMBL" id="BPLQ01009688">
    <property type="protein sequence ID" value="GIY46038.1"/>
    <property type="molecule type" value="Genomic_DNA"/>
</dbReference>
<reference evidence="1 3" key="1">
    <citation type="submission" date="2021-06" db="EMBL/GenBank/DDBJ databases">
        <title>Caerostris darwini draft genome.</title>
        <authorList>
            <person name="Kono N."/>
            <person name="Arakawa K."/>
        </authorList>
    </citation>
    <scope>NUCLEOTIDE SEQUENCE [LARGE SCALE GENOMIC DNA]</scope>
</reference>
<dbReference type="Proteomes" id="UP001054837">
    <property type="component" value="Unassembled WGS sequence"/>
</dbReference>
<evidence type="ECO:0000313" key="3">
    <source>
        <dbReference type="Proteomes" id="UP001054837"/>
    </source>
</evidence>
<evidence type="ECO:0000313" key="1">
    <source>
        <dbReference type="EMBL" id="GIX84274.1"/>
    </source>
</evidence>
<gene>
    <name evidence="1" type="ORF">CDAR_48801</name>
    <name evidence="2" type="ORF">CDAR_67281</name>
</gene>
<sequence length="140" mass="16499">MEVKKKEKWRWRERKIEEKEKKSCSGKEVTINRRFLGDCHHFSCRIKRVPGQSAVLVSTPVNGLCHTFTFHWRLRFGYLSSLGGDRSSCFVFHAIKQLQTPFQLNQCLHFEAHVWLKVTSVLEKFIINSENSFDIRCVLI</sequence>
<keyword evidence="3" id="KW-1185">Reference proteome</keyword>